<dbReference type="EMBL" id="NCXK01000002">
    <property type="protein sequence ID" value="PAK78892.1"/>
    <property type="molecule type" value="Genomic_DNA"/>
</dbReference>
<organism evidence="2 3">
    <name type="scientific">Acetobacter fabarum</name>
    <dbReference type="NCBI Taxonomy" id="483199"/>
    <lineage>
        <taxon>Bacteria</taxon>
        <taxon>Pseudomonadati</taxon>
        <taxon>Pseudomonadota</taxon>
        <taxon>Alphaproteobacteria</taxon>
        <taxon>Acetobacterales</taxon>
        <taxon>Acetobacteraceae</taxon>
        <taxon>Acetobacter</taxon>
    </lineage>
</organism>
<feature type="region of interest" description="Disordered" evidence="1">
    <location>
        <begin position="1"/>
        <end position="21"/>
    </location>
</feature>
<comment type="caution">
    <text evidence="2">The sequence shown here is derived from an EMBL/GenBank/DDBJ whole genome shotgun (WGS) entry which is preliminary data.</text>
</comment>
<evidence type="ECO:0000256" key="1">
    <source>
        <dbReference type="SAM" id="MobiDB-lite"/>
    </source>
</evidence>
<feature type="compositionally biased region" description="Basic and acidic residues" evidence="1">
    <location>
        <begin position="12"/>
        <end position="21"/>
    </location>
</feature>
<gene>
    <name evidence="2" type="ORF">B8X00_03110</name>
</gene>
<keyword evidence="3" id="KW-1185">Reference proteome</keyword>
<proteinExistence type="predicted"/>
<protein>
    <submittedName>
        <fullName evidence="2">Uncharacterized protein</fullName>
    </submittedName>
</protein>
<dbReference type="AlphaFoldDB" id="A0A269Y030"/>
<accession>A0A269Y030</accession>
<sequence>MHESLRAEGPPDEQRMEDMKDKWPEAVEKKIEKASGLKFKVDDKAGKTKKAAPERMAAEVWRLVEEEAMRREVSRGISR</sequence>
<evidence type="ECO:0000313" key="3">
    <source>
        <dbReference type="Proteomes" id="UP000216151"/>
    </source>
</evidence>
<reference evidence="2 3" key="1">
    <citation type="submission" date="2017-04" db="EMBL/GenBank/DDBJ databases">
        <title>Kefir bacterial isolates.</title>
        <authorList>
            <person name="Kim Y."/>
            <person name="Blasche S."/>
            <person name="Patil K.R."/>
        </authorList>
    </citation>
    <scope>NUCLEOTIDE SEQUENCE [LARGE SCALE GENOMIC DNA]</scope>
    <source>
        <strain evidence="2 3">KR</strain>
    </source>
</reference>
<evidence type="ECO:0000313" key="2">
    <source>
        <dbReference type="EMBL" id="PAK78892.1"/>
    </source>
</evidence>
<dbReference type="Proteomes" id="UP000216151">
    <property type="component" value="Unassembled WGS sequence"/>
</dbReference>
<name>A0A269Y030_9PROT</name>